<dbReference type="Proteomes" id="UP001642484">
    <property type="component" value="Unassembled WGS sequence"/>
</dbReference>
<dbReference type="EMBL" id="CAXAMN010001225">
    <property type="protein sequence ID" value="CAK8993267.1"/>
    <property type="molecule type" value="Genomic_DNA"/>
</dbReference>
<dbReference type="PANTHER" id="PTHR11927">
    <property type="entry name" value="GALACTOSIDE 2-L-FUCOSYLTRANSFERASE"/>
    <property type="match status" value="1"/>
</dbReference>
<accession>A0ABP0HSS1</accession>
<keyword evidence="2" id="KW-0808">Transferase</keyword>
<dbReference type="PANTHER" id="PTHR11927:SF9">
    <property type="entry name" value="L-FUCOSYLTRANSFERASE"/>
    <property type="match status" value="1"/>
</dbReference>
<keyword evidence="3" id="KW-0732">Signal</keyword>
<dbReference type="Pfam" id="PF01531">
    <property type="entry name" value="Glyco_transf_11"/>
    <property type="match status" value="1"/>
</dbReference>
<protein>
    <recommendedName>
        <fullName evidence="6">Fucosyltransferase</fullName>
    </recommendedName>
</protein>
<dbReference type="InterPro" id="IPR002516">
    <property type="entry name" value="Glyco_trans_11"/>
</dbReference>
<evidence type="ECO:0000313" key="4">
    <source>
        <dbReference type="EMBL" id="CAK8993267.1"/>
    </source>
</evidence>
<proteinExistence type="predicted"/>
<evidence type="ECO:0000256" key="1">
    <source>
        <dbReference type="ARBA" id="ARBA00022676"/>
    </source>
</evidence>
<feature type="signal peptide" evidence="3">
    <location>
        <begin position="1"/>
        <end position="24"/>
    </location>
</feature>
<comment type="caution">
    <text evidence="4">The sequence shown here is derived from an EMBL/GenBank/DDBJ whole genome shotgun (WGS) entry which is preliminary data.</text>
</comment>
<keyword evidence="5" id="KW-1185">Reference proteome</keyword>
<name>A0ABP0HSS1_9DINO</name>
<feature type="chain" id="PRO_5046648186" description="Fucosyltransferase" evidence="3">
    <location>
        <begin position="25"/>
        <end position="574"/>
    </location>
</feature>
<evidence type="ECO:0000313" key="5">
    <source>
        <dbReference type="Proteomes" id="UP001642484"/>
    </source>
</evidence>
<evidence type="ECO:0008006" key="6">
    <source>
        <dbReference type="Google" id="ProtNLM"/>
    </source>
</evidence>
<keyword evidence="1" id="KW-0328">Glycosyltransferase</keyword>
<evidence type="ECO:0000256" key="2">
    <source>
        <dbReference type="ARBA" id="ARBA00022679"/>
    </source>
</evidence>
<reference evidence="4 5" key="1">
    <citation type="submission" date="2024-02" db="EMBL/GenBank/DDBJ databases">
        <authorList>
            <person name="Chen Y."/>
            <person name="Shah S."/>
            <person name="Dougan E. K."/>
            <person name="Thang M."/>
            <person name="Chan C."/>
        </authorList>
    </citation>
    <scope>NUCLEOTIDE SEQUENCE [LARGE SCALE GENOMIC DNA]</scope>
</reference>
<gene>
    <name evidence="4" type="ORF">CCMP2556_LOCUS3178</name>
</gene>
<evidence type="ECO:0000256" key="3">
    <source>
        <dbReference type="SAM" id="SignalP"/>
    </source>
</evidence>
<sequence>MSMLVKRLCSCSLLFQQTWHGLYADYINVADEVLLPRIRTAEPWETASEIGRYRWRSRFCSNAGIVELTDLDGTSADDTTVGRLKGLALKGAEAHEVPLISVASAVVEHWEVLQELRAWHVGSFAAHLALRKGGLRVLHGESLEEVRLKYEDSPWRQRLLVDDTNPKAQLCSCFGMFWSWCSAFLFLFRVWSGTGMYCVGAATKDAVRKCVIDPWLGGVSFLLGSRVKATLWDMVRSDEVLIAPCRRPDAGTTVGIVYFPEGCYYLLQKSTATRPPGFFATHHRRPARVLVPSFRELGDHGVGVGNALFTLAAAMSLAADHNLSFRLPVSISWFRYSEDGGIFSELPSSFWYTSLNDMDQIVGSPSHMRYAEPQVRSDARKVVVHGYFQEIRYFHHHFPVLTSILFPPSLDAQARSAWSSRQPRMPQRTHTEAIQHLAVHVRFNHGGRLSTSYFQEAIRIAKEQLSIARMGCVFFTNEPKKLQRRWKTKVCGKDHATFNDLSLRDDVVLAVMAICCAGIVLSNSTFSWWAAIFGGYKVVLAPEMSGDGPFRLGRAAGWTQIGPKGVQRWIFCAT</sequence>
<organism evidence="4 5">
    <name type="scientific">Durusdinium trenchii</name>
    <dbReference type="NCBI Taxonomy" id="1381693"/>
    <lineage>
        <taxon>Eukaryota</taxon>
        <taxon>Sar</taxon>
        <taxon>Alveolata</taxon>
        <taxon>Dinophyceae</taxon>
        <taxon>Suessiales</taxon>
        <taxon>Symbiodiniaceae</taxon>
        <taxon>Durusdinium</taxon>
    </lineage>
</organism>